<proteinExistence type="predicted"/>
<comment type="caution">
    <text evidence="1">The sequence shown here is derived from an EMBL/GenBank/DDBJ whole genome shotgun (WGS) entry which is preliminary data.</text>
</comment>
<dbReference type="EMBL" id="CBWK010000487">
    <property type="protein sequence ID" value="CDL10432.1"/>
    <property type="molecule type" value="Genomic_DNA"/>
</dbReference>
<name>W1DNN6_KLEPN</name>
<dbReference type="AlphaFoldDB" id="W1DNN6"/>
<evidence type="ECO:0000313" key="2">
    <source>
        <dbReference type="Proteomes" id="UP000019183"/>
    </source>
</evidence>
<accession>W1DNN6</accession>
<organism evidence="1 2">
    <name type="scientific">Klebsiella pneumoniae IS43</name>
    <dbReference type="NCBI Taxonomy" id="1432552"/>
    <lineage>
        <taxon>Bacteria</taxon>
        <taxon>Pseudomonadati</taxon>
        <taxon>Pseudomonadota</taxon>
        <taxon>Gammaproteobacteria</taxon>
        <taxon>Enterobacterales</taxon>
        <taxon>Enterobacteriaceae</taxon>
        <taxon>Klebsiella/Raoultella group</taxon>
        <taxon>Klebsiella</taxon>
        <taxon>Klebsiella pneumoniae complex</taxon>
    </lineage>
</organism>
<reference evidence="1" key="1">
    <citation type="submission" date="2013-10" db="EMBL/GenBank/DDBJ databases">
        <title>Antibiotic resistance diversity of beta-lactamase producers in the General Hospital Vienna.</title>
        <authorList>
            <person name="Barisic I."/>
            <person name="Mitteregger D."/>
            <person name="Hirschl A.M."/>
            <person name="Noehammer C."/>
            <person name="Wiesinger-Mayr H."/>
        </authorList>
    </citation>
    <scope>NUCLEOTIDE SEQUENCE [LARGE SCALE GENOMIC DNA]</scope>
    <source>
        <strain evidence="1">IS43</strain>
    </source>
</reference>
<dbReference type="Proteomes" id="UP000019183">
    <property type="component" value="Unassembled WGS sequence"/>
</dbReference>
<keyword evidence="2" id="KW-1185">Reference proteome</keyword>
<protein>
    <submittedName>
        <fullName evidence="1">Uncharacterized protein</fullName>
    </submittedName>
</protein>
<evidence type="ECO:0000313" key="1">
    <source>
        <dbReference type="EMBL" id="CDL10432.1"/>
    </source>
</evidence>
<sequence length="57" mass="6079">MVTPAQVMLLAAAESRPSGTFYRVVGGDDALFRHAAIDGIAGVFFTERQSVSLPLLQ</sequence>